<dbReference type="Proteomes" id="UP000319257">
    <property type="component" value="Unassembled WGS sequence"/>
</dbReference>
<protein>
    <submittedName>
        <fullName evidence="1">Uncharacterized protein</fullName>
    </submittedName>
</protein>
<reference evidence="1 2" key="1">
    <citation type="submission" date="2019-06" db="EMBL/GenBank/DDBJ databases">
        <title>Draft genome sequence of the filamentous fungus Phialemoniopsis curvata isolated from diesel fuel.</title>
        <authorList>
            <person name="Varaljay V.A."/>
            <person name="Lyon W.J."/>
            <person name="Crouch A.L."/>
            <person name="Drake C.E."/>
            <person name="Hollomon J.M."/>
            <person name="Nadeau L.J."/>
            <person name="Nunn H.S."/>
            <person name="Stevenson B.S."/>
            <person name="Bojanowski C.L."/>
            <person name="Crookes-Goodson W.J."/>
        </authorList>
    </citation>
    <scope>NUCLEOTIDE SEQUENCE [LARGE SCALE GENOMIC DNA]</scope>
    <source>
        <strain evidence="1 2">D216</strain>
    </source>
</reference>
<dbReference type="EMBL" id="SKBQ01000095">
    <property type="protein sequence ID" value="TPX07110.1"/>
    <property type="molecule type" value="Genomic_DNA"/>
</dbReference>
<gene>
    <name evidence="1" type="ORF">E0L32_011005</name>
</gene>
<accession>A0A507ASB9</accession>
<organism evidence="1 2">
    <name type="scientific">Thyridium curvatum</name>
    <dbReference type="NCBI Taxonomy" id="1093900"/>
    <lineage>
        <taxon>Eukaryota</taxon>
        <taxon>Fungi</taxon>
        <taxon>Dikarya</taxon>
        <taxon>Ascomycota</taxon>
        <taxon>Pezizomycotina</taxon>
        <taxon>Sordariomycetes</taxon>
        <taxon>Sordariomycetidae</taxon>
        <taxon>Thyridiales</taxon>
        <taxon>Thyridiaceae</taxon>
        <taxon>Thyridium</taxon>
    </lineage>
</organism>
<dbReference type="GeneID" id="41978452"/>
<dbReference type="RefSeq" id="XP_030988821.1">
    <property type="nucleotide sequence ID" value="XM_031133687.1"/>
</dbReference>
<dbReference type="AlphaFoldDB" id="A0A507ASB9"/>
<proteinExistence type="predicted"/>
<evidence type="ECO:0000313" key="2">
    <source>
        <dbReference type="Proteomes" id="UP000319257"/>
    </source>
</evidence>
<keyword evidence="2" id="KW-1185">Reference proteome</keyword>
<comment type="caution">
    <text evidence="1">The sequence shown here is derived from an EMBL/GenBank/DDBJ whole genome shotgun (WGS) entry which is preliminary data.</text>
</comment>
<name>A0A507ASB9_9PEZI</name>
<sequence>MPAESYETRDQPWKKWYAPLDTAIATAAMTTQPIHLVSQGNNGSDHLKFAVFTASSPAAAAAAERATKGVAATEVKN</sequence>
<evidence type="ECO:0000313" key="1">
    <source>
        <dbReference type="EMBL" id="TPX07110.1"/>
    </source>
</evidence>
<dbReference type="InParanoid" id="A0A507ASB9"/>